<dbReference type="Proteomes" id="UP000258016">
    <property type="component" value="Chromosome"/>
</dbReference>
<dbReference type="SUPFAM" id="SSF63829">
    <property type="entry name" value="Calcium-dependent phosphotriesterase"/>
    <property type="match status" value="1"/>
</dbReference>
<dbReference type="GeneID" id="303487096"/>
<evidence type="ECO:0000313" key="2">
    <source>
        <dbReference type="Proteomes" id="UP000258016"/>
    </source>
</evidence>
<keyword evidence="2" id="KW-1185">Reference proteome</keyword>
<dbReference type="EMBL" id="CP020083">
    <property type="protein sequence ID" value="ASR52779.1"/>
    <property type="molecule type" value="Genomic_DNA"/>
</dbReference>
<accession>A0ABN5BAD7</accession>
<evidence type="ECO:0000313" key="1">
    <source>
        <dbReference type="EMBL" id="ASR52779.1"/>
    </source>
</evidence>
<dbReference type="InterPro" id="IPR008557">
    <property type="entry name" value="PhoX"/>
</dbReference>
<organism evidence="1 2">
    <name type="scientific">Blastomonas fulva</name>
    <dbReference type="NCBI Taxonomy" id="1550728"/>
    <lineage>
        <taxon>Bacteria</taxon>
        <taxon>Pseudomonadati</taxon>
        <taxon>Pseudomonadota</taxon>
        <taxon>Alphaproteobacteria</taxon>
        <taxon>Sphingomonadales</taxon>
        <taxon>Sphingomonadaceae</taxon>
        <taxon>Blastomonas</taxon>
    </lineage>
</organism>
<dbReference type="RefSeq" id="WP_117352965.1">
    <property type="nucleotide sequence ID" value="NZ_CP020083.1"/>
</dbReference>
<dbReference type="PANTHER" id="PTHR35399">
    <property type="entry name" value="SLR8030 PROTEIN"/>
    <property type="match status" value="1"/>
</dbReference>
<protein>
    <submittedName>
        <fullName evidence="1">Phosphatase</fullName>
    </submittedName>
</protein>
<gene>
    <name evidence="1" type="ORF">B5J99_16020</name>
</gene>
<sequence length="444" mass="47473">MDRREFAKSLTALAFAGLAGCTARGLGASVSSADLVLDPEGVIDLPRGYAYRVISRAGDAMDDGHVVGDRADGMGCFALDRHRVALVRNHELQVKHHGSGPFGERAVALAYDRTNDGRALPGGTSTLIYDLRRGRVEAQYQSLAGTIRNCSGGITPWGSWLTCEEDVTRAGNGVARDHGWVFEVPAAHKGLVEPVPLTAMGRFNHEAAAVDPATGIVYLTEDRDDSLFYRFLPARRGELAAGGRLQALAFVEPGLDDTRNWSEVTLPRGTGRPVRWVDLDGTHSPDDDLRLRGHAAGAARFARGEGVHFGNGSIYFCCTSGGAAKLGQVMRYRPSKAEGQAGERTSPGTLQNFVESSDPALFNFGDNLTVAPNGHLVVCEDQYSLIVNNHLRGVTPAGDLYTLGRCRQQTELAGACFSPDGSTLFVNLYSPAMTLAITGPWGSA</sequence>
<proteinExistence type="predicted"/>
<name>A0ABN5BAD7_9SPHN</name>
<dbReference type="PROSITE" id="PS51257">
    <property type="entry name" value="PROKAR_LIPOPROTEIN"/>
    <property type="match status" value="1"/>
</dbReference>
<dbReference type="Pfam" id="PF05787">
    <property type="entry name" value="PhoX"/>
    <property type="match status" value="1"/>
</dbReference>
<reference evidence="1 2" key="1">
    <citation type="submission" date="2017-03" db="EMBL/GenBank/DDBJ databases">
        <title>Complete genome sequence of Blastomonas fulva degrading microcsystin LR.</title>
        <authorList>
            <person name="Lee H.-g."/>
            <person name="Jin L."/>
            <person name="oh H.-M."/>
        </authorList>
    </citation>
    <scope>NUCLEOTIDE SEQUENCE [LARGE SCALE GENOMIC DNA]</scope>
    <source>
        <strain evidence="1 2">T2</strain>
    </source>
</reference>
<dbReference type="PANTHER" id="PTHR35399:SF4">
    <property type="entry name" value="MEMBRANE PROTEIN"/>
    <property type="match status" value="1"/>
</dbReference>